<comment type="caution">
    <text evidence="2">The sequence shown here is derived from an EMBL/GenBank/DDBJ whole genome shotgun (WGS) entry which is preliminary data.</text>
</comment>
<dbReference type="AlphaFoldDB" id="A0A454JJG5"/>
<evidence type="ECO:0000313" key="2">
    <source>
        <dbReference type="EMBL" id="RMC99113.1"/>
    </source>
</evidence>
<organism evidence="2 3">
    <name type="scientific">Aquitalea palustris</name>
    <dbReference type="NCBI Taxonomy" id="2480983"/>
    <lineage>
        <taxon>Bacteria</taxon>
        <taxon>Pseudomonadati</taxon>
        <taxon>Pseudomonadota</taxon>
        <taxon>Betaproteobacteria</taxon>
        <taxon>Neisseriales</taxon>
        <taxon>Chromobacteriaceae</taxon>
        <taxon>Aquitalea</taxon>
    </lineage>
</organism>
<proteinExistence type="predicted"/>
<evidence type="ECO:0000313" key="3">
    <source>
        <dbReference type="Proteomes" id="UP000274139"/>
    </source>
</evidence>
<dbReference type="Proteomes" id="UP000274139">
    <property type="component" value="Unassembled WGS sequence"/>
</dbReference>
<feature type="chain" id="PRO_5019207550" description="Autotransporter outer membrane beta-barrel domain-containing protein" evidence="1">
    <location>
        <begin position="23"/>
        <end position="278"/>
    </location>
</feature>
<sequence length="278" mass="30382">MRILHTTLAVCSAVCLITPAFAAKSSTGNADILAANNQYSLYLQNTKMDYAETGGSHGSAPGLLDTENGNIPGFGLSATSMSDWALGNDYLQFDFNYSNGNTDYVGSYINSNAGYGSLKSSSTAHIYNYSARYGKGFNTSKQTMLTPYVELGHHRWERGLSATQDETYSHSYGGLGLLLQVAPVNKLVLNADLFYGRTFQSKISTNSYTLPETTLGNSSFKRYGVGADYAFSQRFHGKISYSHESYSYGISDLSSYGYYEPNSSTKNNIYRVGIGYAF</sequence>
<name>A0A454JJG5_9NEIS</name>
<reference evidence="2 3" key="1">
    <citation type="submission" date="2018-10" db="EMBL/GenBank/DDBJ databases">
        <title>Draft genome sequence of Aquitalea MWU14-2217 isolated from a wild cranberry bog in Provincetown, Massachusetts.</title>
        <authorList>
            <person name="Ebadzadsahrai G."/>
            <person name="Soby S."/>
        </authorList>
    </citation>
    <scope>NUCLEOTIDE SEQUENCE [LARGE SCALE GENOMIC DNA]</scope>
    <source>
        <strain evidence="2 3">MWU14-2217</strain>
    </source>
</reference>
<feature type="signal peptide" evidence="1">
    <location>
        <begin position="1"/>
        <end position="22"/>
    </location>
</feature>
<gene>
    <name evidence="2" type="ORF">EAY64_08115</name>
</gene>
<evidence type="ECO:0008006" key="4">
    <source>
        <dbReference type="Google" id="ProtNLM"/>
    </source>
</evidence>
<evidence type="ECO:0000256" key="1">
    <source>
        <dbReference type="SAM" id="SignalP"/>
    </source>
</evidence>
<accession>A0A454JJG5</accession>
<dbReference type="EMBL" id="RFAR01000028">
    <property type="protein sequence ID" value="RMC99113.1"/>
    <property type="molecule type" value="Genomic_DNA"/>
</dbReference>
<dbReference type="InterPro" id="IPR036709">
    <property type="entry name" value="Autotransporte_beta_dom_sf"/>
</dbReference>
<keyword evidence="1" id="KW-0732">Signal</keyword>
<dbReference type="SUPFAM" id="SSF103515">
    <property type="entry name" value="Autotransporter"/>
    <property type="match status" value="1"/>
</dbReference>
<keyword evidence="3" id="KW-1185">Reference proteome</keyword>
<dbReference type="RefSeq" id="WP_103524270.1">
    <property type="nucleotide sequence ID" value="NZ_JAIZDC010000004.1"/>
</dbReference>
<dbReference type="OrthoDB" id="8771740at2"/>
<protein>
    <recommendedName>
        <fullName evidence="4">Autotransporter outer membrane beta-barrel domain-containing protein</fullName>
    </recommendedName>
</protein>